<sequence>MKYIYVITILAVSNFFVSPGCVVENGEDWDLLSDSQSKYEEHYNYSSIKSDDELYELIETIDDNIVGTQTIEGIVNRHYCQIAPMLNYYESMSKSYSILKTNDNFYPFTKKYLKHLFVTKKGTTAEVSKWLLDELMNHYSRMEVRKHFWIMVSKFNFDGDIRRFELLCNYEIQQSQEYLKSHGILVNPEQLEDLFRWRLYIESEKGLIHLPREYLLEELDYLIYLRSHILENNQYNYIEADGRFKLTAICYGCKYLENMGRNLKEMMKRATGNSIVSLKDIKAFTSINKKLKNVIHNHGIKLPELMTLGRHEYNKLSNWNSLGKDIMNNFNLYNNRISLKYNSKKDRGDQFISILKDSGFKLYKTQTKHFKLIGLPSTNKCLRISSKFFVENSSISETETFIFNDNLHLIN</sequence>
<feature type="chain" id="PRO_5020879235" evidence="1">
    <location>
        <begin position="23"/>
        <end position="411"/>
    </location>
</feature>
<dbReference type="Proteomes" id="UP000281549">
    <property type="component" value="Unassembled WGS sequence"/>
</dbReference>
<dbReference type="AlphaFoldDB" id="A0A4P9YJV6"/>
<accession>A0A4P9YJV6</accession>
<dbReference type="EMBL" id="ML005145">
    <property type="protein sequence ID" value="RKP19876.1"/>
    <property type="molecule type" value="Genomic_DNA"/>
</dbReference>
<name>A0A4P9YJV6_ROZAC</name>
<evidence type="ECO:0000313" key="2">
    <source>
        <dbReference type="EMBL" id="RKP19876.1"/>
    </source>
</evidence>
<proteinExistence type="predicted"/>
<organism evidence="2 3">
    <name type="scientific">Rozella allomycis (strain CSF55)</name>
    <dbReference type="NCBI Taxonomy" id="988480"/>
    <lineage>
        <taxon>Eukaryota</taxon>
        <taxon>Fungi</taxon>
        <taxon>Fungi incertae sedis</taxon>
        <taxon>Cryptomycota</taxon>
        <taxon>Cryptomycota incertae sedis</taxon>
        <taxon>Rozella</taxon>
    </lineage>
</organism>
<evidence type="ECO:0000313" key="3">
    <source>
        <dbReference type="Proteomes" id="UP000281549"/>
    </source>
</evidence>
<keyword evidence="1" id="KW-0732">Signal</keyword>
<reference evidence="3" key="1">
    <citation type="journal article" date="2018" name="Nat. Microbiol.">
        <title>Leveraging single-cell genomics to expand the fungal tree of life.</title>
        <authorList>
            <person name="Ahrendt S.R."/>
            <person name="Quandt C.A."/>
            <person name="Ciobanu D."/>
            <person name="Clum A."/>
            <person name="Salamov A."/>
            <person name="Andreopoulos B."/>
            <person name="Cheng J.F."/>
            <person name="Woyke T."/>
            <person name="Pelin A."/>
            <person name="Henrissat B."/>
            <person name="Reynolds N.K."/>
            <person name="Benny G.L."/>
            <person name="Smith M.E."/>
            <person name="James T.Y."/>
            <person name="Grigoriev I.V."/>
        </authorList>
    </citation>
    <scope>NUCLEOTIDE SEQUENCE [LARGE SCALE GENOMIC DNA]</scope>
    <source>
        <strain evidence="3">CSF55</strain>
    </source>
</reference>
<evidence type="ECO:0000256" key="1">
    <source>
        <dbReference type="SAM" id="SignalP"/>
    </source>
</evidence>
<feature type="signal peptide" evidence="1">
    <location>
        <begin position="1"/>
        <end position="22"/>
    </location>
</feature>
<gene>
    <name evidence="2" type="ORF">ROZALSC1DRAFT_28577</name>
</gene>
<protein>
    <submittedName>
        <fullName evidence="2">Uncharacterized protein</fullName>
    </submittedName>
</protein>